<evidence type="ECO:0000313" key="3">
    <source>
        <dbReference type="EMBL" id="MFC0048805.1"/>
    </source>
</evidence>
<comment type="caution">
    <text evidence="3">The sequence shown here is derived from an EMBL/GenBank/DDBJ whole genome shotgun (WGS) entry which is preliminary data.</text>
</comment>
<accession>A0ABV6BH43</accession>
<dbReference type="SUPFAM" id="SSF56059">
    <property type="entry name" value="Glutathione synthetase ATP-binding domain-like"/>
    <property type="match status" value="1"/>
</dbReference>
<feature type="domain" description="DUF403" evidence="1">
    <location>
        <begin position="486"/>
        <end position="803"/>
    </location>
</feature>
<dbReference type="InterPro" id="IPR025841">
    <property type="entry name" value="CP_ATPgrasp_2"/>
</dbReference>
<keyword evidence="4" id="KW-1185">Reference proteome</keyword>
<dbReference type="InterPro" id="IPR007296">
    <property type="entry name" value="DUF403"/>
</dbReference>
<evidence type="ECO:0000259" key="2">
    <source>
        <dbReference type="Pfam" id="PF14403"/>
    </source>
</evidence>
<dbReference type="PANTHER" id="PTHR34595:SF2">
    <property type="entry name" value="BLR2978 PROTEIN"/>
    <property type="match status" value="1"/>
</dbReference>
<sequence length="810" mass="88272">MTDHNFPASTNLSHWLHASQARLPALFRELQQQLRENAAGFGTHTAPQRQLDPLPLLIAAEEWQVLEAGMLQRQRLLQAVLNDVYGAQQTVRDNLLPAEALFRAADYLLPAAGLLAQPMDWLPLLSLDLAKDAAGQWCVFADHAVVPAGLGHLVEHRLAFNHAAPLQGLALPKAQIAGFYRQLLQLLQQPLAGESELEALAGLWITSVRNADYFEQAYLANYLDIALVHGADLTFRDGALWLKTLTGLQSIGALLRFLPDPQSDPLELEPGAGGCAGLLQSIRQQQLCCVNPPGSSLIDSGVLAPFLPRLCQALLGEALLLPQATALWLGDAEHCAIVLANLTAYRLQRISSKQHYLPAQLNATALMQLSAQIGADPADHIAIVLADMPLEPCWQPDTGPFTAACTLRLFSLICKGQSGSVLPGGYARLSTDGLLLQTPQQETALPASGPQLVKDVWVLADRGVTTSLLQSSSGALELSRHSGLVTSRVADHLFWLGRYNERLNQICRALRAALGLASQHHADPLAAQADMTPLLRFCLQANGHAGALDLPQVLHQLFDPAQPGGLFAILQSLLLNAQSAREFFAADTWLVLDKLQQALRQWPQQSLQQLTVPGAAGQYLRQLDEIILLQTALYGLNNETMSRTQALRLMDLGQHIERGMQTAALLQIVFVPSHGEAKPSAALMEAVLRLADTVNTYRRRYRSQLHPLAVIDLLVFDDSTPRSVGYQCLRIQRQCADLPVLTPTPGLSAGQRLALELVTLLQLTEPQSLFDTEQGATPALGLLLSQIQHRLKLLSDSITLAYFNHAPRGY</sequence>
<protein>
    <submittedName>
        <fullName evidence="3">Circularly permuted type 2 ATP-grasp protein</fullName>
    </submittedName>
</protein>
<dbReference type="Pfam" id="PF14403">
    <property type="entry name" value="CP_ATPgrasp_2"/>
    <property type="match status" value="1"/>
</dbReference>
<organism evidence="3 4">
    <name type="scientific">Rheinheimera tilapiae</name>
    <dbReference type="NCBI Taxonomy" id="875043"/>
    <lineage>
        <taxon>Bacteria</taxon>
        <taxon>Pseudomonadati</taxon>
        <taxon>Pseudomonadota</taxon>
        <taxon>Gammaproteobacteria</taxon>
        <taxon>Chromatiales</taxon>
        <taxon>Chromatiaceae</taxon>
        <taxon>Rheinheimera</taxon>
    </lineage>
</organism>
<proteinExistence type="predicted"/>
<dbReference type="InterPro" id="IPR051680">
    <property type="entry name" value="ATP-dep_Glu-Cys_Ligase-2"/>
</dbReference>
<dbReference type="Pfam" id="PF04168">
    <property type="entry name" value="Alpha-E"/>
    <property type="match status" value="1"/>
</dbReference>
<feature type="domain" description="Circularly permuted ATP-grasp type 2" evidence="2">
    <location>
        <begin position="55"/>
        <end position="429"/>
    </location>
</feature>
<dbReference type="Gene3D" id="3.40.50.11290">
    <property type="match status" value="1"/>
</dbReference>
<name>A0ABV6BH43_9GAMM</name>
<gene>
    <name evidence="3" type="ORF">ACFFJP_10980</name>
</gene>
<dbReference type="EMBL" id="JBHLXP010000003">
    <property type="protein sequence ID" value="MFC0048805.1"/>
    <property type="molecule type" value="Genomic_DNA"/>
</dbReference>
<evidence type="ECO:0000259" key="1">
    <source>
        <dbReference type="Pfam" id="PF04168"/>
    </source>
</evidence>
<dbReference type="Proteomes" id="UP001589813">
    <property type="component" value="Unassembled WGS sequence"/>
</dbReference>
<evidence type="ECO:0000313" key="4">
    <source>
        <dbReference type="Proteomes" id="UP001589813"/>
    </source>
</evidence>
<dbReference type="PANTHER" id="PTHR34595">
    <property type="entry name" value="BLR5612 PROTEIN"/>
    <property type="match status" value="1"/>
</dbReference>
<dbReference type="RefSeq" id="WP_377243523.1">
    <property type="nucleotide sequence ID" value="NZ_JBHLXP010000003.1"/>
</dbReference>
<reference evidence="3 4" key="1">
    <citation type="submission" date="2024-09" db="EMBL/GenBank/DDBJ databases">
        <authorList>
            <person name="Sun Q."/>
            <person name="Mori K."/>
        </authorList>
    </citation>
    <scope>NUCLEOTIDE SEQUENCE [LARGE SCALE GENOMIC DNA]</scope>
    <source>
        <strain evidence="3 4">KCTC 23315</strain>
    </source>
</reference>